<organism evidence="3">
    <name type="scientific">marine sediment metagenome</name>
    <dbReference type="NCBI Taxonomy" id="412755"/>
    <lineage>
        <taxon>unclassified sequences</taxon>
        <taxon>metagenomes</taxon>
        <taxon>ecological metagenomes</taxon>
    </lineage>
</organism>
<gene>
    <name evidence="3" type="ORF">S12H4_31656</name>
</gene>
<sequence>MIIKGSIEFKKNIENILIIQLGDIGDVVWATPTFRAVKEAYPQAMVSVLLREGFGSLLEADPSLHKIFEVKHYKGNLLNKAKSQIKFIRNLRKEHFDLVFDLRSDDRGAFMALLSGAPMRASIVYYYVPWRNYFFTHLADPPPVDKTICSAAEQSLRVVREFGIDSQDDVPKLQVSEKVYNRVKKLFDKEGIDDDRIITLNPFSRWKYKEWGYAKWVKITDWLWKEYEIT</sequence>
<evidence type="ECO:0000313" key="3">
    <source>
        <dbReference type="EMBL" id="GAI99643.1"/>
    </source>
</evidence>
<dbReference type="CDD" id="cd03789">
    <property type="entry name" value="GT9_LPS_heptosyltransferase"/>
    <property type="match status" value="1"/>
</dbReference>
<evidence type="ECO:0000256" key="1">
    <source>
        <dbReference type="ARBA" id="ARBA00022676"/>
    </source>
</evidence>
<feature type="non-terminal residue" evidence="3">
    <location>
        <position position="230"/>
    </location>
</feature>
<accession>X1T356</accession>
<dbReference type="InterPro" id="IPR002201">
    <property type="entry name" value="Glyco_trans_9"/>
</dbReference>
<dbReference type="Pfam" id="PF01075">
    <property type="entry name" value="Glyco_transf_9"/>
    <property type="match status" value="1"/>
</dbReference>
<dbReference type="EMBL" id="BARW01018495">
    <property type="protein sequence ID" value="GAI99643.1"/>
    <property type="molecule type" value="Genomic_DNA"/>
</dbReference>
<dbReference type="InterPro" id="IPR051199">
    <property type="entry name" value="LPS_LOS_Heptosyltrfase"/>
</dbReference>
<keyword evidence="1" id="KW-0328">Glycosyltransferase</keyword>
<comment type="caution">
    <text evidence="3">The sequence shown here is derived from an EMBL/GenBank/DDBJ whole genome shotgun (WGS) entry which is preliminary data.</text>
</comment>
<evidence type="ECO:0008006" key="4">
    <source>
        <dbReference type="Google" id="ProtNLM"/>
    </source>
</evidence>
<dbReference type="Gene3D" id="3.40.50.2000">
    <property type="entry name" value="Glycogen Phosphorylase B"/>
    <property type="match status" value="2"/>
</dbReference>
<reference evidence="3" key="1">
    <citation type="journal article" date="2014" name="Front. Microbiol.">
        <title>High frequency of phylogenetically diverse reductive dehalogenase-homologous genes in deep subseafloor sedimentary metagenomes.</title>
        <authorList>
            <person name="Kawai M."/>
            <person name="Futagami T."/>
            <person name="Toyoda A."/>
            <person name="Takaki Y."/>
            <person name="Nishi S."/>
            <person name="Hori S."/>
            <person name="Arai W."/>
            <person name="Tsubouchi T."/>
            <person name="Morono Y."/>
            <person name="Uchiyama I."/>
            <person name="Ito T."/>
            <person name="Fujiyama A."/>
            <person name="Inagaki F."/>
            <person name="Takami H."/>
        </authorList>
    </citation>
    <scope>NUCLEOTIDE SEQUENCE</scope>
    <source>
        <strain evidence="3">Expedition CK06-06</strain>
    </source>
</reference>
<dbReference type="PANTHER" id="PTHR30160:SF1">
    <property type="entry name" value="LIPOPOLYSACCHARIDE 1,2-N-ACETYLGLUCOSAMINETRANSFERASE-RELATED"/>
    <property type="match status" value="1"/>
</dbReference>
<evidence type="ECO:0000256" key="2">
    <source>
        <dbReference type="ARBA" id="ARBA00022679"/>
    </source>
</evidence>
<dbReference type="PANTHER" id="PTHR30160">
    <property type="entry name" value="TETRAACYLDISACCHARIDE 4'-KINASE-RELATED"/>
    <property type="match status" value="1"/>
</dbReference>
<protein>
    <recommendedName>
        <fullName evidence="4">Glycosyltransferase family 9 (Heptosyltransferase)</fullName>
    </recommendedName>
</protein>
<name>X1T356_9ZZZZ</name>
<dbReference type="AlphaFoldDB" id="X1T356"/>
<dbReference type="GO" id="GO:0008713">
    <property type="term" value="F:ADP-heptose-lipopolysaccharide heptosyltransferase activity"/>
    <property type="evidence" value="ECO:0007669"/>
    <property type="project" value="TreeGrafter"/>
</dbReference>
<proteinExistence type="predicted"/>
<dbReference type="GO" id="GO:0009244">
    <property type="term" value="P:lipopolysaccharide core region biosynthetic process"/>
    <property type="evidence" value="ECO:0007669"/>
    <property type="project" value="TreeGrafter"/>
</dbReference>
<keyword evidence="2" id="KW-0808">Transferase</keyword>
<dbReference type="GO" id="GO:0005829">
    <property type="term" value="C:cytosol"/>
    <property type="evidence" value="ECO:0007669"/>
    <property type="project" value="TreeGrafter"/>
</dbReference>
<dbReference type="SUPFAM" id="SSF53756">
    <property type="entry name" value="UDP-Glycosyltransferase/glycogen phosphorylase"/>
    <property type="match status" value="1"/>
</dbReference>